<proteinExistence type="predicted"/>
<dbReference type="Proteomes" id="UP000254834">
    <property type="component" value="Chromosome"/>
</dbReference>
<feature type="signal peptide" evidence="1">
    <location>
        <begin position="1"/>
        <end position="21"/>
    </location>
</feature>
<keyword evidence="3" id="KW-1185">Reference proteome</keyword>
<name>A0A345ZA37_9BACT</name>
<dbReference type="AlphaFoldDB" id="A0A345ZA37"/>
<dbReference type="EMBL" id="CP025544">
    <property type="protein sequence ID" value="AXK60154.1"/>
    <property type="molecule type" value="Genomic_DNA"/>
</dbReference>
<protein>
    <submittedName>
        <fullName evidence="2">Uncharacterized protein</fullName>
    </submittedName>
</protein>
<dbReference type="RefSeq" id="WP_115585169.1">
    <property type="nucleotide sequence ID" value="NZ_CP025544.1"/>
</dbReference>
<evidence type="ECO:0000256" key="1">
    <source>
        <dbReference type="SAM" id="SignalP"/>
    </source>
</evidence>
<gene>
    <name evidence="2" type="ORF">C0J27_00110</name>
</gene>
<dbReference type="KEGG" id="cdes:C0J27_00110"/>
<organism evidence="2 3">
    <name type="scientific">Candidatus Chromulinivorax destructor</name>
    <dbReference type="NCBI Taxonomy" id="2066483"/>
    <lineage>
        <taxon>Bacteria</taxon>
        <taxon>Candidatus Babelota</taxon>
        <taxon>Candidatus Babeliae</taxon>
        <taxon>Candidatus Babeliales</taxon>
        <taxon>Candidatus Chromulinivoraceae</taxon>
        <taxon>Candidatus Chromulinivorax</taxon>
    </lineage>
</organism>
<evidence type="ECO:0000313" key="3">
    <source>
        <dbReference type="Proteomes" id="UP000254834"/>
    </source>
</evidence>
<sequence length="101" mass="11650">MVKKCIIMLVSYIFLHGNCFASEQKKQKVQNYHNQHVKKIPDSSCMETLHPIKIATGPVTKIYEDGTRETDFNNGSGAFLVENGQGFYYYIHTEDMKESKR</sequence>
<reference evidence="2 3" key="1">
    <citation type="submission" date="2017-12" db="EMBL/GenBank/DDBJ databases">
        <title>Chromulinavorax destructans is a abundant pathogen of dominant heterotrophic picoflagllates.</title>
        <authorList>
            <person name="Deeg C.M."/>
            <person name="Zimmer M."/>
            <person name="Suttle C.A."/>
        </authorList>
    </citation>
    <scope>NUCLEOTIDE SEQUENCE [LARGE SCALE GENOMIC DNA]</scope>
    <source>
        <strain evidence="2 3">SeV1</strain>
    </source>
</reference>
<evidence type="ECO:0000313" key="2">
    <source>
        <dbReference type="EMBL" id="AXK60154.1"/>
    </source>
</evidence>
<feature type="chain" id="PRO_5017046301" evidence="1">
    <location>
        <begin position="22"/>
        <end position="101"/>
    </location>
</feature>
<accession>A0A345ZA37</accession>
<keyword evidence="1" id="KW-0732">Signal</keyword>